<dbReference type="SUPFAM" id="SSF49899">
    <property type="entry name" value="Concanavalin A-like lectins/glucanases"/>
    <property type="match status" value="1"/>
</dbReference>
<feature type="domain" description="GH16" evidence="1">
    <location>
        <begin position="34"/>
        <end position="224"/>
    </location>
</feature>
<dbReference type="RefSeq" id="XP_007864143.1">
    <property type="nucleotide sequence ID" value="XM_007865952.1"/>
</dbReference>
<dbReference type="InterPro" id="IPR000757">
    <property type="entry name" value="Beta-glucanase-like"/>
</dbReference>
<evidence type="ECO:0000313" key="3">
    <source>
        <dbReference type="Proteomes" id="UP000030669"/>
    </source>
</evidence>
<reference evidence="2 3" key="1">
    <citation type="journal article" date="2012" name="Science">
        <title>The Paleozoic origin of enzymatic lignin decomposition reconstructed from 31 fungal genomes.</title>
        <authorList>
            <person name="Floudas D."/>
            <person name="Binder M."/>
            <person name="Riley R."/>
            <person name="Barry K."/>
            <person name="Blanchette R.A."/>
            <person name="Henrissat B."/>
            <person name="Martinez A.T."/>
            <person name="Otillar R."/>
            <person name="Spatafora J.W."/>
            <person name="Yadav J.S."/>
            <person name="Aerts A."/>
            <person name="Benoit I."/>
            <person name="Boyd A."/>
            <person name="Carlson A."/>
            <person name="Copeland A."/>
            <person name="Coutinho P.M."/>
            <person name="de Vries R.P."/>
            <person name="Ferreira P."/>
            <person name="Findley K."/>
            <person name="Foster B."/>
            <person name="Gaskell J."/>
            <person name="Glotzer D."/>
            <person name="Gorecki P."/>
            <person name="Heitman J."/>
            <person name="Hesse C."/>
            <person name="Hori C."/>
            <person name="Igarashi K."/>
            <person name="Jurgens J.A."/>
            <person name="Kallen N."/>
            <person name="Kersten P."/>
            <person name="Kohler A."/>
            <person name="Kuees U."/>
            <person name="Kumar T.K.A."/>
            <person name="Kuo A."/>
            <person name="LaButti K."/>
            <person name="Larrondo L.F."/>
            <person name="Lindquist E."/>
            <person name="Ling A."/>
            <person name="Lombard V."/>
            <person name="Lucas S."/>
            <person name="Lundell T."/>
            <person name="Martin R."/>
            <person name="McLaughlin D.J."/>
            <person name="Morgenstern I."/>
            <person name="Morin E."/>
            <person name="Murat C."/>
            <person name="Nagy L.G."/>
            <person name="Nolan M."/>
            <person name="Ohm R.A."/>
            <person name="Patyshakuliyeva A."/>
            <person name="Rokas A."/>
            <person name="Ruiz-Duenas F.J."/>
            <person name="Sabat G."/>
            <person name="Salamov A."/>
            <person name="Samejima M."/>
            <person name="Schmutz J."/>
            <person name="Slot J.C."/>
            <person name="St John F."/>
            <person name="Stenlid J."/>
            <person name="Sun H."/>
            <person name="Sun S."/>
            <person name="Syed K."/>
            <person name="Tsang A."/>
            <person name="Wiebenga A."/>
            <person name="Young D."/>
            <person name="Pisabarro A."/>
            <person name="Eastwood D.C."/>
            <person name="Martin F."/>
            <person name="Cullen D."/>
            <person name="Grigoriev I.V."/>
            <person name="Hibbett D.S."/>
        </authorList>
    </citation>
    <scope>NUCLEOTIDE SEQUENCE [LARGE SCALE GENOMIC DNA]</scope>
    <source>
        <strain evidence="2 3">ATCC 11539</strain>
    </source>
</reference>
<sequence>MRTGYVPLFLAAAAHAAGARFRLNQTYVGRDFLDGWTWETADDPTHGRVNYVDMHTALSQNLTYASSTKFVMRADDFSVVPPNQRGRSSVRISSNRAFDESLIVLDLAHMPEGCSTWPAFWTLSQKGPWPHGGEIDIVEGVNLGTQNLASLHTTPDCNMPQQRLQSGQTTSTVCDASVNYNQGCGVSFSKPASFGRPFNQQGGGYFAMARTKADGVRVWFWARGDRNTPQAISNPDALSVPALSRRRWGAPEAAFPTAADKCGYETHFDAHRMVFDLTFCGDWAGSAWPATCGPLNCVDYVNNNPKGFSDAYWEVNAVRVYTPY</sequence>
<evidence type="ECO:0000313" key="2">
    <source>
        <dbReference type="EMBL" id="EPQ56970.1"/>
    </source>
</evidence>
<dbReference type="Gene3D" id="2.60.120.200">
    <property type="match status" value="1"/>
</dbReference>
<dbReference type="Pfam" id="PF26113">
    <property type="entry name" value="GH16_XgeA"/>
    <property type="match status" value="1"/>
</dbReference>
<dbReference type="KEGG" id="gtr:GLOTRDRAFT_73437"/>
<dbReference type="PANTHER" id="PTHR10963">
    <property type="entry name" value="GLYCOSYL HYDROLASE-RELATED"/>
    <property type="match status" value="1"/>
</dbReference>
<keyword evidence="3" id="KW-1185">Reference proteome</keyword>
<dbReference type="GO" id="GO:0009251">
    <property type="term" value="P:glucan catabolic process"/>
    <property type="evidence" value="ECO:0007669"/>
    <property type="project" value="TreeGrafter"/>
</dbReference>
<accession>S7RQX0</accession>
<organism evidence="2 3">
    <name type="scientific">Gloeophyllum trabeum (strain ATCC 11539 / FP-39264 / Madison 617)</name>
    <name type="common">Brown rot fungus</name>
    <dbReference type="NCBI Taxonomy" id="670483"/>
    <lineage>
        <taxon>Eukaryota</taxon>
        <taxon>Fungi</taxon>
        <taxon>Dikarya</taxon>
        <taxon>Basidiomycota</taxon>
        <taxon>Agaricomycotina</taxon>
        <taxon>Agaricomycetes</taxon>
        <taxon>Gloeophyllales</taxon>
        <taxon>Gloeophyllaceae</taxon>
        <taxon>Gloeophyllum</taxon>
    </lineage>
</organism>
<dbReference type="EMBL" id="KB469299">
    <property type="protein sequence ID" value="EPQ56970.1"/>
    <property type="molecule type" value="Genomic_DNA"/>
</dbReference>
<dbReference type="OrthoDB" id="192832at2759"/>
<dbReference type="PROSITE" id="PS51762">
    <property type="entry name" value="GH16_2"/>
    <property type="match status" value="1"/>
</dbReference>
<dbReference type="InterPro" id="IPR013320">
    <property type="entry name" value="ConA-like_dom_sf"/>
</dbReference>
<gene>
    <name evidence="2" type="ORF">GLOTRDRAFT_73437</name>
</gene>
<dbReference type="InterPro" id="IPR050546">
    <property type="entry name" value="Glycosyl_Hydrlase_16"/>
</dbReference>
<dbReference type="eggNOG" id="ENOG502QUM3">
    <property type="taxonomic scope" value="Eukaryota"/>
</dbReference>
<dbReference type="CDD" id="cd02181">
    <property type="entry name" value="GH16_fungal_Lam16A_glucanase"/>
    <property type="match status" value="1"/>
</dbReference>
<dbReference type="OMA" id="NAYWEIN"/>
<dbReference type="STRING" id="670483.S7RQX0"/>
<proteinExistence type="predicted"/>
<name>S7RQX0_GLOTA</name>
<dbReference type="GeneID" id="19308349"/>
<dbReference type="GO" id="GO:0004553">
    <property type="term" value="F:hydrolase activity, hydrolyzing O-glycosyl compounds"/>
    <property type="evidence" value="ECO:0007669"/>
    <property type="project" value="InterPro"/>
</dbReference>
<protein>
    <recommendedName>
        <fullName evidence="1">GH16 domain-containing protein</fullName>
    </recommendedName>
</protein>
<evidence type="ECO:0000259" key="1">
    <source>
        <dbReference type="PROSITE" id="PS51762"/>
    </source>
</evidence>
<dbReference type="HOGENOM" id="CLU_016972_1_1_1"/>
<dbReference type="PANTHER" id="PTHR10963:SF24">
    <property type="entry name" value="GLYCOSIDASE C21B10.07-RELATED"/>
    <property type="match status" value="1"/>
</dbReference>
<dbReference type="Proteomes" id="UP000030669">
    <property type="component" value="Unassembled WGS sequence"/>
</dbReference>
<dbReference type="AlphaFoldDB" id="S7RQX0"/>